<dbReference type="EMBL" id="JADNRY010000023">
    <property type="protein sequence ID" value="KAF9072651.1"/>
    <property type="molecule type" value="Genomic_DNA"/>
</dbReference>
<dbReference type="AlphaFoldDB" id="A0A9P5PUI0"/>
<feature type="region of interest" description="Disordered" evidence="1">
    <location>
        <begin position="31"/>
        <end position="66"/>
    </location>
</feature>
<sequence>MEGRYRVTPPRSLDVHMSVLVSKIFLPSGVLQPRNPLSESHNHCASLDSHSSHSSPPRAPAVLPSLPSPLTVTAMVEVKGKAQDMGLVVSDHDSQVASLLPMLIRSLKDPDPESSGSSECGSSDAASEPFSGF</sequence>
<protein>
    <submittedName>
        <fullName evidence="2">Uncharacterized protein</fullName>
    </submittedName>
</protein>
<name>A0A9P5PUI0_9AGAR</name>
<feature type="region of interest" description="Disordered" evidence="1">
    <location>
        <begin position="104"/>
        <end position="133"/>
    </location>
</feature>
<comment type="caution">
    <text evidence="2">The sequence shown here is derived from an EMBL/GenBank/DDBJ whole genome shotgun (WGS) entry which is preliminary data.</text>
</comment>
<evidence type="ECO:0000256" key="1">
    <source>
        <dbReference type="SAM" id="MobiDB-lite"/>
    </source>
</evidence>
<keyword evidence="3" id="KW-1185">Reference proteome</keyword>
<reference evidence="2" key="1">
    <citation type="submission" date="2020-11" db="EMBL/GenBank/DDBJ databases">
        <authorList>
            <consortium name="DOE Joint Genome Institute"/>
            <person name="Ahrendt S."/>
            <person name="Riley R."/>
            <person name="Andreopoulos W."/>
            <person name="Labutti K."/>
            <person name="Pangilinan J."/>
            <person name="Ruiz-Duenas F.J."/>
            <person name="Barrasa J.M."/>
            <person name="Sanchez-Garcia M."/>
            <person name="Camarero S."/>
            <person name="Miyauchi S."/>
            <person name="Serrano A."/>
            <person name="Linde D."/>
            <person name="Babiker R."/>
            <person name="Drula E."/>
            <person name="Ayuso-Fernandez I."/>
            <person name="Pacheco R."/>
            <person name="Padilla G."/>
            <person name="Ferreira P."/>
            <person name="Barriuso J."/>
            <person name="Kellner H."/>
            <person name="Castanera R."/>
            <person name="Alfaro M."/>
            <person name="Ramirez L."/>
            <person name="Pisabarro A.G."/>
            <person name="Kuo A."/>
            <person name="Tritt A."/>
            <person name="Lipzen A."/>
            <person name="He G."/>
            <person name="Yan M."/>
            <person name="Ng V."/>
            <person name="Cullen D."/>
            <person name="Martin F."/>
            <person name="Rosso M.-N."/>
            <person name="Henrissat B."/>
            <person name="Hibbett D."/>
            <person name="Martinez A.T."/>
            <person name="Grigoriev I.V."/>
        </authorList>
    </citation>
    <scope>NUCLEOTIDE SEQUENCE</scope>
    <source>
        <strain evidence="2">AH 40177</strain>
    </source>
</reference>
<evidence type="ECO:0000313" key="3">
    <source>
        <dbReference type="Proteomes" id="UP000772434"/>
    </source>
</evidence>
<feature type="compositionally biased region" description="Low complexity" evidence="1">
    <location>
        <begin position="113"/>
        <end position="127"/>
    </location>
</feature>
<accession>A0A9P5PUI0</accession>
<feature type="compositionally biased region" description="Low complexity" evidence="1">
    <location>
        <begin position="52"/>
        <end position="66"/>
    </location>
</feature>
<organism evidence="2 3">
    <name type="scientific">Rhodocollybia butyracea</name>
    <dbReference type="NCBI Taxonomy" id="206335"/>
    <lineage>
        <taxon>Eukaryota</taxon>
        <taxon>Fungi</taxon>
        <taxon>Dikarya</taxon>
        <taxon>Basidiomycota</taxon>
        <taxon>Agaricomycotina</taxon>
        <taxon>Agaricomycetes</taxon>
        <taxon>Agaricomycetidae</taxon>
        <taxon>Agaricales</taxon>
        <taxon>Marasmiineae</taxon>
        <taxon>Omphalotaceae</taxon>
        <taxon>Rhodocollybia</taxon>
    </lineage>
</organism>
<proteinExistence type="predicted"/>
<gene>
    <name evidence="2" type="ORF">BDP27DRAFT_1417999</name>
</gene>
<evidence type="ECO:0000313" key="2">
    <source>
        <dbReference type="EMBL" id="KAF9072651.1"/>
    </source>
</evidence>
<dbReference type="Proteomes" id="UP000772434">
    <property type="component" value="Unassembled WGS sequence"/>
</dbReference>